<dbReference type="Pfam" id="PF13577">
    <property type="entry name" value="SnoaL_4"/>
    <property type="match status" value="1"/>
</dbReference>
<dbReference type="AlphaFoldDB" id="A0A9P5KZH6"/>
<gene>
    <name evidence="2" type="ORF">PCG10_003791</name>
</gene>
<dbReference type="InterPro" id="IPR032710">
    <property type="entry name" value="NTF2-like_dom_sf"/>
</dbReference>
<dbReference type="InterPro" id="IPR037401">
    <property type="entry name" value="SnoaL-like"/>
</dbReference>
<organism evidence="2 3">
    <name type="scientific">Penicillium crustosum</name>
    <name type="common">Blue mold fungus</name>
    <dbReference type="NCBI Taxonomy" id="36656"/>
    <lineage>
        <taxon>Eukaryota</taxon>
        <taxon>Fungi</taxon>
        <taxon>Dikarya</taxon>
        <taxon>Ascomycota</taxon>
        <taxon>Pezizomycotina</taxon>
        <taxon>Eurotiomycetes</taxon>
        <taxon>Eurotiomycetidae</taxon>
        <taxon>Eurotiales</taxon>
        <taxon>Aspergillaceae</taxon>
        <taxon>Penicillium</taxon>
    </lineage>
</organism>
<dbReference type="EMBL" id="JAAOZQ010000020">
    <property type="protein sequence ID" value="KAF7526724.1"/>
    <property type="molecule type" value="Genomic_DNA"/>
</dbReference>
<evidence type="ECO:0000259" key="1">
    <source>
        <dbReference type="Pfam" id="PF13577"/>
    </source>
</evidence>
<keyword evidence="3" id="KW-1185">Reference proteome</keyword>
<comment type="caution">
    <text evidence="2">The sequence shown here is derived from an EMBL/GenBank/DDBJ whole genome shotgun (WGS) entry which is preliminary data.</text>
</comment>
<feature type="domain" description="SnoaL-like" evidence="1">
    <location>
        <begin position="23"/>
        <end position="160"/>
    </location>
</feature>
<protein>
    <recommendedName>
        <fullName evidence="1">SnoaL-like domain-containing protein</fullName>
    </recommendedName>
</protein>
<sequence>MPSFLVNGRFPTINNFTSQDVTSDERAAAVDFVNRHNFVFEEFDHAMMAATFLPDAVVYHSHGTISGLAEMKRFFEEDYGFFIPGICRSATNHVVDRDVDGGLVVRFQECLIRYGWEGDDLRIVTGNEMPRTDGLPQIWWVGTIIDRLRKTDDGWKIFERYLGTPFRNQALDLPMADKALGS</sequence>
<dbReference type="SUPFAM" id="SSF54427">
    <property type="entry name" value="NTF2-like"/>
    <property type="match status" value="1"/>
</dbReference>
<dbReference type="OrthoDB" id="3658381at2759"/>
<evidence type="ECO:0000313" key="3">
    <source>
        <dbReference type="Proteomes" id="UP000701341"/>
    </source>
</evidence>
<dbReference type="Gene3D" id="3.10.450.50">
    <property type="match status" value="1"/>
</dbReference>
<reference evidence="2" key="1">
    <citation type="submission" date="2020-02" db="EMBL/GenBank/DDBJ databases">
        <authorList>
            <person name="Lichtner F.J."/>
        </authorList>
    </citation>
    <scope>NUCLEOTIDE SEQUENCE</scope>
    <source>
        <strain evidence="2">G10</strain>
    </source>
</reference>
<name>A0A9P5KZH6_PENCR</name>
<proteinExistence type="predicted"/>
<evidence type="ECO:0000313" key="2">
    <source>
        <dbReference type="EMBL" id="KAF7526724.1"/>
    </source>
</evidence>
<dbReference type="Proteomes" id="UP000701341">
    <property type="component" value="Unassembled WGS sequence"/>
</dbReference>
<accession>A0A9P5KZH6</accession>